<reference evidence="3 4" key="1">
    <citation type="submission" date="2017-09" db="EMBL/GenBank/DDBJ databases">
        <title>Sphingomonas panjinensis sp.nov., isolated from oil-contaminated soil.</title>
        <authorList>
            <person name="Wang L."/>
            <person name="Chen L."/>
        </authorList>
    </citation>
    <scope>NUCLEOTIDE SEQUENCE [LARGE SCALE GENOMIC DNA]</scope>
    <source>
        <strain evidence="3 4">FW-11</strain>
    </source>
</reference>
<name>A0A2T5FVY4_9SPHN</name>
<evidence type="ECO:0000256" key="2">
    <source>
        <dbReference type="SAM" id="SignalP"/>
    </source>
</evidence>
<dbReference type="PIRSF" id="PIRSF031679">
    <property type="entry name" value="Mtase_Alr7345_prd"/>
    <property type="match status" value="1"/>
</dbReference>
<dbReference type="OrthoDB" id="9801692at2"/>
<dbReference type="Gene3D" id="3.40.50.150">
    <property type="entry name" value="Vaccinia Virus protein VP39"/>
    <property type="match status" value="1"/>
</dbReference>
<feature type="chain" id="PRO_5015744090" evidence="2">
    <location>
        <begin position="26"/>
        <end position="280"/>
    </location>
</feature>
<gene>
    <name evidence="3" type="ORF">CLG96_12295</name>
</gene>
<feature type="compositionally biased region" description="Basic and acidic residues" evidence="1">
    <location>
        <begin position="49"/>
        <end position="60"/>
    </location>
</feature>
<dbReference type="AlphaFoldDB" id="A0A2T5FVY4"/>
<evidence type="ECO:0000313" key="4">
    <source>
        <dbReference type="Proteomes" id="UP000244162"/>
    </source>
</evidence>
<keyword evidence="2" id="KW-0732">Signal</keyword>
<comment type="caution">
    <text evidence="3">The sequence shown here is derived from an EMBL/GenBank/DDBJ whole genome shotgun (WGS) entry which is preliminary data.</text>
</comment>
<dbReference type="InterPro" id="IPR016980">
    <property type="entry name" value="S-AdoMet-dep_MeTrfase_Alr7345"/>
</dbReference>
<organism evidence="3 4">
    <name type="scientific">Sphingomonas oleivorans</name>
    <dbReference type="NCBI Taxonomy" id="1735121"/>
    <lineage>
        <taxon>Bacteria</taxon>
        <taxon>Pseudomonadati</taxon>
        <taxon>Pseudomonadota</taxon>
        <taxon>Alphaproteobacteria</taxon>
        <taxon>Sphingomonadales</taxon>
        <taxon>Sphingomonadaceae</taxon>
        <taxon>Sphingomonas</taxon>
    </lineage>
</organism>
<dbReference type="Proteomes" id="UP000244162">
    <property type="component" value="Unassembled WGS sequence"/>
</dbReference>
<keyword evidence="3" id="KW-0808">Transferase</keyword>
<evidence type="ECO:0000313" key="3">
    <source>
        <dbReference type="EMBL" id="PTQ09932.1"/>
    </source>
</evidence>
<feature type="signal peptide" evidence="2">
    <location>
        <begin position="1"/>
        <end position="25"/>
    </location>
</feature>
<dbReference type="EMBL" id="NWBU01000010">
    <property type="protein sequence ID" value="PTQ09932.1"/>
    <property type="molecule type" value="Genomic_DNA"/>
</dbReference>
<keyword evidence="3" id="KW-0489">Methyltransferase</keyword>
<feature type="region of interest" description="Disordered" evidence="1">
    <location>
        <begin position="41"/>
        <end position="60"/>
    </location>
</feature>
<protein>
    <submittedName>
        <fullName evidence="3">Methyltransferase</fullName>
    </submittedName>
</protein>
<dbReference type="InterPro" id="IPR029063">
    <property type="entry name" value="SAM-dependent_MTases_sf"/>
</dbReference>
<proteinExistence type="predicted"/>
<dbReference type="SUPFAM" id="SSF53335">
    <property type="entry name" value="S-adenosyl-L-methionine-dependent methyltransferases"/>
    <property type="match status" value="1"/>
</dbReference>
<dbReference type="RefSeq" id="WP_107968284.1">
    <property type="nucleotide sequence ID" value="NZ_NWBU01000010.1"/>
</dbReference>
<dbReference type="GO" id="GO:0008168">
    <property type="term" value="F:methyltransferase activity"/>
    <property type="evidence" value="ECO:0007669"/>
    <property type="project" value="UniProtKB-KW"/>
</dbReference>
<keyword evidence="4" id="KW-1185">Reference proteome</keyword>
<evidence type="ECO:0000256" key="1">
    <source>
        <dbReference type="SAM" id="MobiDB-lite"/>
    </source>
</evidence>
<dbReference type="GO" id="GO:0032259">
    <property type="term" value="P:methylation"/>
    <property type="evidence" value="ECO:0007669"/>
    <property type="project" value="UniProtKB-KW"/>
</dbReference>
<accession>A0A2T5FVY4</accession>
<sequence length="280" mass="30148">MRQPFFLAALLASAALPAALASAQADPHAAHAGHGARSAHQALAAAIADPRRSEANRARDRYRHPMETLRFFEVEPGQTIAEFYPGGGWYSEILAPFVKGKGRYVAIAPASPRGQEAAAKLLADRKDWFGETMLTALDTGASSIGINGTVDRLLTFRNIHNLLMAGGDVPQNSFKAFYAALKPGGILGVVDHRLPETSDSALEKSSGYIKRSTVIRLAEAAGFKFVGESPVNANPKDTHDWPEGVWTLPPTLRLGETDKAKYLAIGESDRMTLKFVKPAT</sequence>